<evidence type="ECO:0000313" key="10">
    <source>
        <dbReference type="EMBL" id="GEQ20641.1"/>
    </source>
</evidence>
<feature type="domain" description="ABC transporter" evidence="9">
    <location>
        <begin position="257"/>
        <end position="505"/>
    </location>
</feature>
<reference evidence="10 11" key="1">
    <citation type="submission" date="2019-07" db="EMBL/GenBank/DDBJ databases">
        <title>Whole genome shotgun sequence of Clostridium butyricum NBRC 3858.</title>
        <authorList>
            <person name="Hosoyama A."/>
            <person name="Uohara A."/>
            <person name="Ohji S."/>
            <person name="Ichikawa N."/>
        </authorList>
    </citation>
    <scope>NUCLEOTIDE SEQUENCE [LARGE SCALE GENOMIC DNA]</scope>
    <source>
        <strain evidence="10 11">NBRC 3858</strain>
    </source>
</reference>
<gene>
    <name evidence="10" type="ORF">CBU02nite_11470</name>
</gene>
<evidence type="ECO:0000313" key="11">
    <source>
        <dbReference type="Proteomes" id="UP000321089"/>
    </source>
</evidence>
<keyword evidence="6 10" id="KW-0067">ATP-binding</keyword>
<keyword evidence="4" id="KW-0677">Repeat</keyword>
<dbReference type="PANTHER" id="PTHR43790">
    <property type="entry name" value="CARBOHYDRATE TRANSPORT ATP-BINDING PROTEIN MG119-RELATED"/>
    <property type="match status" value="1"/>
</dbReference>
<keyword evidence="5" id="KW-0547">Nucleotide-binding</keyword>
<dbReference type="PANTHER" id="PTHR43790:SF4">
    <property type="entry name" value="GUANOSINE IMPORT ATP-BINDING PROTEIN NUPO"/>
    <property type="match status" value="1"/>
</dbReference>
<dbReference type="InterPro" id="IPR003439">
    <property type="entry name" value="ABC_transporter-like_ATP-bd"/>
</dbReference>
<evidence type="ECO:0000259" key="9">
    <source>
        <dbReference type="PROSITE" id="PS50893"/>
    </source>
</evidence>
<dbReference type="GO" id="GO:0016887">
    <property type="term" value="F:ATP hydrolysis activity"/>
    <property type="evidence" value="ECO:0007669"/>
    <property type="project" value="InterPro"/>
</dbReference>
<dbReference type="InterPro" id="IPR027417">
    <property type="entry name" value="P-loop_NTPase"/>
</dbReference>
<evidence type="ECO:0000256" key="6">
    <source>
        <dbReference type="ARBA" id="ARBA00022840"/>
    </source>
</evidence>
<dbReference type="Gene3D" id="3.40.50.300">
    <property type="entry name" value="P-loop containing nucleotide triphosphate hydrolases"/>
    <property type="match status" value="2"/>
</dbReference>
<feature type="domain" description="ABC transporter" evidence="9">
    <location>
        <begin position="7"/>
        <end position="240"/>
    </location>
</feature>
<keyword evidence="3" id="KW-1003">Cell membrane</keyword>
<dbReference type="PROSITE" id="PS50893">
    <property type="entry name" value="ABC_TRANSPORTER_2"/>
    <property type="match status" value="2"/>
</dbReference>
<comment type="caution">
    <text evidence="10">The sequence shown here is derived from an EMBL/GenBank/DDBJ whole genome shotgun (WGS) entry which is preliminary data.</text>
</comment>
<dbReference type="InterPro" id="IPR050107">
    <property type="entry name" value="ABC_carbohydrate_import_ATPase"/>
</dbReference>
<dbReference type="CDD" id="cd03216">
    <property type="entry name" value="ABC_Carb_Monos_I"/>
    <property type="match status" value="1"/>
</dbReference>
<evidence type="ECO:0000256" key="3">
    <source>
        <dbReference type="ARBA" id="ARBA00022475"/>
    </source>
</evidence>
<sequence>MEGKNAIQLKNVTKRFGKVIANDNVNLSVKKGEILSILGENGSGKTTLMNMISGIYFPDEGQILIDGREVTIRSPKDAFTLGIGMIHQHFKLINILSAAENIILGIGGSGKLNMEEVEKEIKELSDRYGFELNTSKKIYDMSVSEKQTVEIIKVLYRGADILILDEPTAVLTPQETEKLFSVLRNMRAAGKSIIIITHKLNEVLELSDRVSVLRKGKYIGTVDTNKATVSSLTEMMVGERVSLNIERNKPENPVEKLEIKNLTCINSDGIKTLNNVSLTANSGEILGIAGIAGSGQKELLEAITGLQDLEGGSIIYKSTEGMDIELLGIKASDIEKSGIKISFVPEDRLGMGLVASMGMTDNMMLRSYNKKNGFFVDRKKPKELACSIIKKLGVITPGTETPVGRLSGGNVQKVLVGREIANDPEVLILAYPVRGLDINSSYTIYNLINEQKRKGVAVICVIEDLDVLIELCDKIVVLNSGEVAGILDARKTNKEEVGLLMTRHRMEELKDA</sequence>
<comment type="subcellular location">
    <subcellularLocation>
        <location evidence="1">Cell membrane</location>
        <topology evidence="1">Peripheral membrane protein</topology>
    </subcellularLocation>
</comment>
<dbReference type="FunFam" id="3.40.50.300:FF:000127">
    <property type="entry name" value="Ribose import ATP-binding protein RbsA"/>
    <property type="match status" value="1"/>
</dbReference>
<dbReference type="RefSeq" id="WP_146868114.1">
    <property type="nucleotide sequence ID" value="NZ_BKBC01000011.1"/>
</dbReference>
<dbReference type="SMART" id="SM00382">
    <property type="entry name" value="AAA"/>
    <property type="match status" value="2"/>
</dbReference>
<organism evidence="10 11">
    <name type="scientific">Clostridium butyricum</name>
    <dbReference type="NCBI Taxonomy" id="1492"/>
    <lineage>
        <taxon>Bacteria</taxon>
        <taxon>Bacillati</taxon>
        <taxon>Bacillota</taxon>
        <taxon>Clostridia</taxon>
        <taxon>Eubacteriales</taxon>
        <taxon>Clostridiaceae</taxon>
        <taxon>Clostridium</taxon>
    </lineage>
</organism>
<dbReference type="Proteomes" id="UP000321089">
    <property type="component" value="Unassembled WGS sequence"/>
</dbReference>
<keyword evidence="7" id="KW-1278">Translocase</keyword>
<accession>A0A512TKR9</accession>
<evidence type="ECO:0000256" key="8">
    <source>
        <dbReference type="ARBA" id="ARBA00023136"/>
    </source>
</evidence>
<keyword evidence="8" id="KW-0472">Membrane</keyword>
<evidence type="ECO:0000256" key="5">
    <source>
        <dbReference type="ARBA" id="ARBA00022741"/>
    </source>
</evidence>
<dbReference type="CDD" id="cd03215">
    <property type="entry name" value="ABC_Carb_Monos_II"/>
    <property type="match status" value="1"/>
</dbReference>
<evidence type="ECO:0000256" key="7">
    <source>
        <dbReference type="ARBA" id="ARBA00022967"/>
    </source>
</evidence>
<evidence type="ECO:0000256" key="2">
    <source>
        <dbReference type="ARBA" id="ARBA00022448"/>
    </source>
</evidence>
<dbReference type="SUPFAM" id="SSF52540">
    <property type="entry name" value="P-loop containing nucleoside triphosphate hydrolases"/>
    <property type="match status" value="2"/>
</dbReference>
<dbReference type="EMBL" id="BKBC01000011">
    <property type="protein sequence ID" value="GEQ20641.1"/>
    <property type="molecule type" value="Genomic_DNA"/>
</dbReference>
<evidence type="ECO:0000256" key="4">
    <source>
        <dbReference type="ARBA" id="ARBA00022737"/>
    </source>
</evidence>
<evidence type="ECO:0000256" key="1">
    <source>
        <dbReference type="ARBA" id="ARBA00004202"/>
    </source>
</evidence>
<name>A0A512TKR9_CLOBU</name>
<proteinExistence type="predicted"/>
<dbReference type="GO" id="GO:0005524">
    <property type="term" value="F:ATP binding"/>
    <property type="evidence" value="ECO:0007669"/>
    <property type="project" value="UniProtKB-KW"/>
</dbReference>
<protein>
    <submittedName>
        <fullName evidence="10">Heme ABC transporter ATP-binding protein</fullName>
    </submittedName>
</protein>
<dbReference type="GO" id="GO:0005886">
    <property type="term" value="C:plasma membrane"/>
    <property type="evidence" value="ECO:0007669"/>
    <property type="project" value="UniProtKB-SubCell"/>
</dbReference>
<dbReference type="Pfam" id="PF00005">
    <property type="entry name" value="ABC_tran"/>
    <property type="match status" value="2"/>
</dbReference>
<keyword evidence="2" id="KW-0813">Transport</keyword>
<dbReference type="InterPro" id="IPR003593">
    <property type="entry name" value="AAA+_ATPase"/>
</dbReference>
<dbReference type="AlphaFoldDB" id="A0A512TKR9"/>